<keyword evidence="5" id="KW-1185">Reference proteome</keyword>
<dbReference type="Proteomes" id="UP001208570">
    <property type="component" value="Unassembled WGS sequence"/>
</dbReference>
<dbReference type="InterPro" id="IPR011989">
    <property type="entry name" value="ARM-like"/>
</dbReference>
<feature type="compositionally biased region" description="Basic and acidic residues" evidence="3">
    <location>
        <begin position="349"/>
        <end position="359"/>
    </location>
</feature>
<dbReference type="SUPFAM" id="SSF48371">
    <property type="entry name" value="ARM repeat"/>
    <property type="match status" value="1"/>
</dbReference>
<dbReference type="PROSITE" id="PS50077">
    <property type="entry name" value="HEAT_REPEAT"/>
    <property type="match status" value="2"/>
</dbReference>
<evidence type="ECO:0000256" key="3">
    <source>
        <dbReference type="SAM" id="MobiDB-lite"/>
    </source>
</evidence>
<dbReference type="InterPro" id="IPR016024">
    <property type="entry name" value="ARM-type_fold"/>
</dbReference>
<name>A0AAD9JJS4_9ANNE</name>
<feature type="compositionally biased region" description="Polar residues" evidence="3">
    <location>
        <begin position="374"/>
        <end position="401"/>
    </location>
</feature>
<dbReference type="GO" id="GO:0005737">
    <property type="term" value="C:cytoplasm"/>
    <property type="evidence" value="ECO:0007669"/>
    <property type="project" value="TreeGrafter"/>
</dbReference>
<dbReference type="AlphaFoldDB" id="A0AAD9JJS4"/>
<feature type="repeat" description="HEAT" evidence="2">
    <location>
        <begin position="729"/>
        <end position="767"/>
    </location>
</feature>
<reference evidence="4" key="1">
    <citation type="journal article" date="2023" name="Mol. Biol. Evol.">
        <title>Third-Generation Sequencing Reveals the Adaptive Role of the Epigenome in Three Deep-Sea Polychaetes.</title>
        <authorList>
            <person name="Perez M."/>
            <person name="Aroh O."/>
            <person name="Sun Y."/>
            <person name="Lan Y."/>
            <person name="Juniper S.K."/>
            <person name="Young C.R."/>
            <person name="Angers B."/>
            <person name="Qian P.Y."/>
        </authorList>
    </citation>
    <scope>NUCLEOTIDE SEQUENCE</scope>
    <source>
        <strain evidence="4">P08H-3</strain>
    </source>
</reference>
<feature type="repeat" description="HEAT" evidence="2">
    <location>
        <begin position="181"/>
        <end position="220"/>
    </location>
</feature>
<accession>A0AAD9JJS4</accession>
<dbReference type="InterPro" id="IPR051023">
    <property type="entry name" value="PP2A_Regulatory_Subunit_A"/>
</dbReference>
<dbReference type="PANTHER" id="PTHR10648">
    <property type="entry name" value="SERINE/THREONINE-PROTEIN PHOSPHATASE PP2A 65 KDA REGULATORY SUBUNIT"/>
    <property type="match status" value="1"/>
</dbReference>
<dbReference type="GO" id="GO:0019888">
    <property type="term" value="F:protein phosphatase regulator activity"/>
    <property type="evidence" value="ECO:0007669"/>
    <property type="project" value="TreeGrafter"/>
</dbReference>
<keyword evidence="1" id="KW-0677">Repeat</keyword>
<feature type="compositionally biased region" description="Low complexity" evidence="3">
    <location>
        <begin position="360"/>
        <end position="373"/>
    </location>
</feature>
<evidence type="ECO:0008006" key="6">
    <source>
        <dbReference type="Google" id="ProtNLM"/>
    </source>
</evidence>
<feature type="region of interest" description="Disordered" evidence="3">
    <location>
        <begin position="349"/>
        <end position="405"/>
    </location>
</feature>
<comment type="caution">
    <text evidence="4">The sequence shown here is derived from an EMBL/GenBank/DDBJ whole genome shotgun (WGS) entry which is preliminary data.</text>
</comment>
<feature type="region of interest" description="Disordered" evidence="3">
    <location>
        <begin position="479"/>
        <end position="503"/>
    </location>
</feature>
<dbReference type="EMBL" id="JAODUP010000270">
    <property type="protein sequence ID" value="KAK2154349.1"/>
    <property type="molecule type" value="Genomic_DNA"/>
</dbReference>
<evidence type="ECO:0000256" key="2">
    <source>
        <dbReference type="PROSITE-ProRule" id="PRU00103"/>
    </source>
</evidence>
<proteinExistence type="predicted"/>
<dbReference type="PANTHER" id="PTHR10648:SF1">
    <property type="entry name" value="SERINE_THREONINE-PROTEIN PHOSPHATASE 4 REGULATORY SUBUNIT 1"/>
    <property type="match status" value="1"/>
</dbReference>
<sequence length="1008" mass="112008">MSFRFENLHSYTRCLTFGSIFADIPLYEDDSDNILESDQIEDVGYDEYESDAGLSMLERLEKYCTNENMYTRQMVTRSLLETIRTIENEEEAEIFLKAISTLADDSEAMVRSELMEHIPHIGVFCLENLHIFGDPIPKHLLPIVVKYITDQNNQARKTSHAALLVLLEQGMIQRGDVECQVCPVILELAQPTSNDDFRTEAAALMCKLAPLIGKEATERLFLARFSNLCTDGLFHVRKVCATNFGDMCQVVGRKNTEEVLLNKFFYLCEDGVWGVRKACAECFMQVSCICSPEIRRTDLVEVFSNLICDQSRWVRMAAFQALGGFISTFADPSNTGLYVGDNGNLVVGKPEDFPREVRSDSSSNSSTCDTTNSEPTNAVSAITEVQSNESPSDSGNSVLSEDSSKEEGLVTGALLPSMTLVKDNGDEDAALALHQLHLNESVEETRAQSYNAAAGGLGSVGEVYADKLDPAVSDNVASPAAHISSSVPSNDPTCNVGKPDQEAASGVITDGKSANRMLMSHNSPANTNNMEFNNFQYWRMPIPEIDITMDQSECRRTADEAYCEEDFGLTVSEEESSNPHHRSLSDSKGGEVVDCEQAICEIGGHSQMDDGDVCGPIYTASVHTVCETVEEVANFGSTHVVGQHVSERAMAIKAGASDVPPPDDNEELGMMEDLLLTDQDVIPQMLLNHYLSMVDPSRAQTVDSEIARHCAYSFPAVAYTLGRKYWPCLKELYEKLAHDMQLKVRRTLAFSIHELAVILGEEITNRDLVPVFNYFLRDLDEVRVGVLKHLGDFLKLLKPDARQEYLTKIDKFLNTDNTRNWRFREELALQLGSLLELYSTKDISEYLVPVAILLTEDPVAALSAMVGCLNEYDDGNGDELASLIRDVKDRFALSSSSGKRQMFVYICHSILEHNSLTQEQFATDLLPVLLNLSEDAIPNVRIALSRTLAKYIMNSDFFTSVQNPVQAKLLDVIEMLKSDSEYDVRYFLVPTLRNTDIASDIVSIDVFS</sequence>
<feature type="compositionally biased region" description="Polar residues" evidence="3">
    <location>
        <begin position="483"/>
        <end position="493"/>
    </location>
</feature>
<evidence type="ECO:0000313" key="4">
    <source>
        <dbReference type="EMBL" id="KAK2154349.1"/>
    </source>
</evidence>
<gene>
    <name evidence="4" type="ORF">LSH36_270g03036</name>
</gene>
<protein>
    <recommendedName>
        <fullName evidence="6">Serine/threonine-protein phosphatase 4 regulatory subunit 1</fullName>
    </recommendedName>
</protein>
<organism evidence="4 5">
    <name type="scientific">Paralvinella palmiformis</name>
    <dbReference type="NCBI Taxonomy" id="53620"/>
    <lineage>
        <taxon>Eukaryota</taxon>
        <taxon>Metazoa</taxon>
        <taxon>Spiralia</taxon>
        <taxon>Lophotrochozoa</taxon>
        <taxon>Annelida</taxon>
        <taxon>Polychaeta</taxon>
        <taxon>Sedentaria</taxon>
        <taxon>Canalipalpata</taxon>
        <taxon>Terebellida</taxon>
        <taxon>Terebelliformia</taxon>
        <taxon>Alvinellidae</taxon>
        <taxon>Paralvinella</taxon>
    </lineage>
</organism>
<evidence type="ECO:0000313" key="5">
    <source>
        <dbReference type="Proteomes" id="UP001208570"/>
    </source>
</evidence>
<dbReference type="Gene3D" id="1.25.10.10">
    <property type="entry name" value="Leucine-rich Repeat Variant"/>
    <property type="match status" value="2"/>
</dbReference>
<evidence type="ECO:0000256" key="1">
    <source>
        <dbReference type="ARBA" id="ARBA00022737"/>
    </source>
</evidence>
<dbReference type="InterPro" id="IPR021133">
    <property type="entry name" value="HEAT_type_2"/>
</dbReference>